<keyword evidence="2" id="KW-1185">Reference proteome</keyword>
<dbReference type="Proteomes" id="UP001647509">
    <property type="component" value="Unassembled WGS sequence"/>
</dbReference>
<evidence type="ECO:0000313" key="2">
    <source>
        <dbReference type="Proteomes" id="UP001647509"/>
    </source>
</evidence>
<sequence>MNNKIYQNILNSVLEKEKLLAVLIDPDKFLVDKVGAFIEKVNASIATHIFVGGSTVDDFVTGILVVEIKKHTKLPVVLFPGDVTQITNKANALLFLSLLSGRNPEYLIGKHVQAVSKLKKSTLEVIPTGYLLIEGGKVTAVERVTGEKPLSRSDVQEIVDTAFAGQLLGMKLIYLEAGSGAKAPLTNEIITEVKKALKLPIIVGGGIRSKQQLDAVYKAGADIAVIGTAFEQDELFFEELKKDKYYENIS</sequence>
<comment type="caution">
    <text evidence="1">The sequence shown here is derived from an EMBL/GenBank/DDBJ whole genome shotgun (WGS) entry which is preliminary data.</text>
</comment>
<dbReference type="EMBL" id="JAHKPD010000012">
    <property type="protein sequence ID" value="MBU2950697.1"/>
    <property type="molecule type" value="Genomic_DNA"/>
</dbReference>
<name>A0ACC5U8P6_9FLAO</name>
<evidence type="ECO:0000313" key="1">
    <source>
        <dbReference type="EMBL" id="MBU2950697.1"/>
    </source>
</evidence>
<accession>A0ACC5U8P6</accession>
<organism evidence="1 2">
    <name type="scientific">Pseudotamlana agarivorans</name>
    <dbReference type="NCBI Taxonomy" id="481183"/>
    <lineage>
        <taxon>Bacteria</taxon>
        <taxon>Pseudomonadati</taxon>
        <taxon>Bacteroidota</taxon>
        <taxon>Flavobacteriia</taxon>
        <taxon>Flavobacteriales</taxon>
        <taxon>Flavobacteriaceae</taxon>
        <taxon>Pseudotamlana</taxon>
    </lineage>
</organism>
<reference evidence="1" key="1">
    <citation type="submission" date="2021-05" db="EMBL/GenBank/DDBJ databases">
        <title>Draft genomes of bacteria isolated from model marine particles.</title>
        <authorList>
            <person name="Datta M.S."/>
            <person name="Schwartzman J.A."/>
            <person name="Enke T.N."/>
            <person name="Saavedra J."/>
            <person name="Cermak N."/>
            <person name="Cordero O.X."/>
        </authorList>
    </citation>
    <scope>NUCLEOTIDE SEQUENCE</scope>
    <source>
        <strain evidence="1">I2M19</strain>
    </source>
</reference>
<gene>
    <name evidence="1" type="ORF">KO493_08315</name>
</gene>
<protein>
    <submittedName>
        <fullName evidence="1">Geranylgeranylglyceryl/heptaprenylglyceryl phosphate synthase</fullName>
    </submittedName>
</protein>
<proteinExistence type="predicted"/>